<feature type="domain" description="CN hydrolase" evidence="3">
    <location>
        <begin position="4"/>
        <end position="250"/>
    </location>
</feature>
<organism evidence="4 5">
    <name type="scientific">Pseudoalteromonas rubra</name>
    <dbReference type="NCBI Taxonomy" id="43658"/>
    <lineage>
        <taxon>Bacteria</taxon>
        <taxon>Pseudomonadati</taxon>
        <taxon>Pseudomonadota</taxon>
        <taxon>Gammaproteobacteria</taxon>
        <taxon>Alteromonadales</taxon>
        <taxon>Pseudoalteromonadaceae</taxon>
        <taxon>Pseudoalteromonas</taxon>
    </lineage>
</organism>
<comment type="similarity">
    <text evidence="1">Belongs to the carbon-nitrogen hydrolase superfamily. NIT1/NIT2 family.</text>
</comment>
<gene>
    <name evidence="4" type="ORF">TW77_12445</name>
</gene>
<dbReference type="InterPro" id="IPR036526">
    <property type="entry name" value="C-N_Hydrolase_sf"/>
</dbReference>
<dbReference type="PROSITE" id="PS50263">
    <property type="entry name" value="CN_HYDROLASE"/>
    <property type="match status" value="1"/>
</dbReference>
<proteinExistence type="inferred from homology"/>
<dbReference type="AlphaFoldDB" id="A0A0F4QLL1"/>
<protein>
    <submittedName>
        <fullName evidence="4">Amidohydrolase</fullName>
    </submittedName>
</protein>
<dbReference type="PATRIC" id="fig|43658.5.peg.2631"/>
<comment type="caution">
    <text evidence="4">The sequence shown here is derived from an EMBL/GenBank/DDBJ whole genome shotgun (WGS) entry which is preliminary data.</text>
</comment>
<accession>A0A0F4QLL1</accession>
<evidence type="ECO:0000313" key="5">
    <source>
        <dbReference type="Proteomes" id="UP000033452"/>
    </source>
</evidence>
<dbReference type="Pfam" id="PF00795">
    <property type="entry name" value="CN_hydrolase"/>
    <property type="match status" value="1"/>
</dbReference>
<evidence type="ECO:0000256" key="2">
    <source>
        <dbReference type="ARBA" id="ARBA00022801"/>
    </source>
</evidence>
<name>A0A0F4QLL1_9GAMM</name>
<dbReference type="OrthoDB" id="9811121at2"/>
<dbReference type="InterPro" id="IPR045254">
    <property type="entry name" value="Nit1/2_C-N_Hydrolase"/>
</dbReference>
<keyword evidence="5" id="KW-1185">Reference proteome</keyword>
<keyword evidence="2 4" id="KW-0378">Hydrolase</keyword>
<dbReference type="PANTHER" id="PTHR23088:SF27">
    <property type="entry name" value="DEAMINATED GLUTATHIONE AMIDASE"/>
    <property type="match status" value="1"/>
</dbReference>
<evidence type="ECO:0000313" key="4">
    <source>
        <dbReference type="EMBL" id="KJZ08224.1"/>
    </source>
</evidence>
<evidence type="ECO:0000256" key="1">
    <source>
        <dbReference type="ARBA" id="ARBA00010613"/>
    </source>
</evidence>
<evidence type="ECO:0000259" key="3">
    <source>
        <dbReference type="PROSITE" id="PS50263"/>
    </source>
</evidence>
<reference evidence="4 5" key="1">
    <citation type="journal article" date="2015" name="BMC Genomics">
        <title>Genome mining reveals unlocked bioactive potential of marine Gram-negative bacteria.</title>
        <authorList>
            <person name="Machado H."/>
            <person name="Sonnenschein E.C."/>
            <person name="Melchiorsen J."/>
            <person name="Gram L."/>
        </authorList>
    </citation>
    <scope>NUCLEOTIDE SEQUENCE [LARGE SCALE GENOMIC DNA]</scope>
    <source>
        <strain evidence="4 5">S2471</strain>
    </source>
</reference>
<dbReference type="RefSeq" id="WP_046005309.1">
    <property type="nucleotide sequence ID" value="NZ_JXYA01000027.1"/>
</dbReference>
<dbReference type="EMBL" id="JXYA01000027">
    <property type="protein sequence ID" value="KJZ08224.1"/>
    <property type="molecule type" value="Genomic_DNA"/>
</dbReference>
<dbReference type="InterPro" id="IPR001110">
    <property type="entry name" value="UPF0012_CS"/>
</dbReference>
<dbReference type="PROSITE" id="PS01227">
    <property type="entry name" value="UPF0012"/>
    <property type="match status" value="1"/>
</dbReference>
<dbReference type="PANTHER" id="PTHR23088">
    <property type="entry name" value="NITRILASE-RELATED"/>
    <property type="match status" value="1"/>
</dbReference>
<dbReference type="SUPFAM" id="SSF56317">
    <property type="entry name" value="Carbon-nitrogen hydrolase"/>
    <property type="match status" value="1"/>
</dbReference>
<dbReference type="CDD" id="cd07572">
    <property type="entry name" value="nit"/>
    <property type="match status" value="1"/>
</dbReference>
<sequence length="274" mass="30354">MKNGHIYAVQMCSGTQPEENFAQLSALLRAQTFTRPALVCLPESWLAFCETPQQTLAYAEHSQHWVAQLQQLCRELDIWLAAGTIAIKAGESRYYAASLLFNNEGVEVARYNKIHLFDADVADNAGQYRESTLTCAGEDVVTVASPFGRLGMSVCYDIRFPGLYQAMREQGAEVLLVPSAFTTVTGKAHWQPLLQARAIETQCYVVAAAQQGHHENGRQTYGHSLIVSPWGACLAQAPEGVDVIHAQPDLTELHAIRQKMPVAAHNRFKSDFYE</sequence>
<dbReference type="GO" id="GO:0016811">
    <property type="term" value="F:hydrolase activity, acting on carbon-nitrogen (but not peptide) bonds, in linear amides"/>
    <property type="evidence" value="ECO:0007669"/>
    <property type="project" value="InterPro"/>
</dbReference>
<dbReference type="Gene3D" id="3.60.110.10">
    <property type="entry name" value="Carbon-nitrogen hydrolase"/>
    <property type="match status" value="1"/>
</dbReference>
<dbReference type="Proteomes" id="UP000033452">
    <property type="component" value="Unassembled WGS sequence"/>
</dbReference>
<dbReference type="InterPro" id="IPR003010">
    <property type="entry name" value="C-N_Hydrolase"/>
</dbReference>